<protein>
    <submittedName>
        <fullName evidence="2">Uncharacterized protein</fullName>
    </submittedName>
</protein>
<sequence>MELGWSSFDGVPCKRSRSLVSKAANYRDIPMAGMGTVIVLLGIFFLGFSIMRGRERIFLWCVCNVADYVATYVMWQTPTTWFTLMSAESA</sequence>
<reference evidence="2 3" key="1">
    <citation type="submission" date="2021-06" db="EMBL/GenBank/DDBJ databases">
        <title>Caerostris extrusa draft genome.</title>
        <authorList>
            <person name="Kono N."/>
            <person name="Arakawa K."/>
        </authorList>
    </citation>
    <scope>NUCLEOTIDE SEQUENCE [LARGE SCALE GENOMIC DNA]</scope>
</reference>
<evidence type="ECO:0000313" key="3">
    <source>
        <dbReference type="Proteomes" id="UP001054945"/>
    </source>
</evidence>
<keyword evidence="1" id="KW-1133">Transmembrane helix</keyword>
<feature type="transmembrane region" description="Helical" evidence="1">
    <location>
        <begin position="57"/>
        <end position="75"/>
    </location>
</feature>
<keyword evidence="1" id="KW-0472">Membrane</keyword>
<comment type="caution">
    <text evidence="2">The sequence shown here is derived from an EMBL/GenBank/DDBJ whole genome shotgun (WGS) entry which is preliminary data.</text>
</comment>
<name>A0AAV4S6C7_CAEEX</name>
<proteinExistence type="predicted"/>
<accession>A0AAV4S6C7</accession>
<dbReference type="Proteomes" id="UP001054945">
    <property type="component" value="Unassembled WGS sequence"/>
</dbReference>
<keyword evidence="1" id="KW-0812">Transmembrane</keyword>
<dbReference type="AlphaFoldDB" id="A0AAV4S6C7"/>
<dbReference type="EMBL" id="BPLR01009003">
    <property type="protein sequence ID" value="GIY28919.1"/>
    <property type="molecule type" value="Genomic_DNA"/>
</dbReference>
<evidence type="ECO:0000256" key="1">
    <source>
        <dbReference type="SAM" id="Phobius"/>
    </source>
</evidence>
<evidence type="ECO:0000313" key="2">
    <source>
        <dbReference type="EMBL" id="GIY28919.1"/>
    </source>
</evidence>
<keyword evidence="3" id="KW-1185">Reference proteome</keyword>
<organism evidence="2 3">
    <name type="scientific">Caerostris extrusa</name>
    <name type="common">Bark spider</name>
    <name type="synonym">Caerostris bankana</name>
    <dbReference type="NCBI Taxonomy" id="172846"/>
    <lineage>
        <taxon>Eukaryota</taxon>
        <taxon>Metazoa</taxon>
        <taxon>Ecdysozoa</taxon>
        <taxon>Arthropoda</taxon>
        <taxon>Chelicerata</taxon>
        <taxon>Arachnida</taxon>
        <taxon>Araneae</taxon>
        <taxon>Araneomorphae</taxon>
        <taxon>Entelegynae</taxon>
        <taxon>Araneoidea</taxon>
        <taxon>Araneidae</taxon>
        <taxon>Caerostris</taxon>
    </lineage>
</organism>
<gene>
    <name evidence="2" type="ORF">CEXT_347591</name>
</gene>
<feature type="transmembrane region" description="Helical" evidence="1">
    <location>
        <begin position="29"/>
        <end position="50"/>
    </location>
</feature>